<protein>
    <recommendedName>
        <fullName evidence="3">Sulfotransferase domain-containing protein</fullName>
    </recommendedName>
</protein>
<name>A0A834XL54_APHGI</name>
<reference evidence="4 5" key="1">
    <citation type="submission" date="2020-08" db="EMBL/GenBank/DDBJ databases">
        <title>Aphidius gifuensis genome sequencing and assembly.</title>
        <authorList>
            <person name="Du Z."/>
        </authorList>
    </citation>
    <scope>NUCLEOTIDE SEQUENCE [LARGE SCALE GENOMIC DNA]</scope>
    <source>
        <strain evidence="4">YNYX2018</strain>
        <tissue evidence="4">Adults</tissue>
    </source>
</reference>
<dbReference type="EMBL" id="JACMRX010000006">
    <property type="protein sequence ID" value="KAF7987370.1"/>
    <property type="molecule type" value="Genomic_DNA"/>
</dbReference>
<dbReference type="AlphaFoldDB" id="A0A834XL54"/>
<evidence type="ECO:0000256" key="2">
    <source>
        <dbReference type="ARBA" id="ARBA00022679"/>
    </source>
</evidence>
<evidence type="ECO:0000259" key="3">
    <source>
        <dbReference type="Pfam" id="PF00685"/>
    </source>
</evidence>
<dbReference type="Proteomes" id="UP000639338">
    <property type="component" value="Unassembled WGS sequence"/>
</dbReference>
<evidence type="ECO:0000313" key="5">
    <source>
        <dbReference type="Proteomes" id="UP000639338"/>
    </source>
</evidence>
<dbReference type="GO" id="GO:0008146">
    <property type="term" value="F:sulfotransferase activity"/>
    <property type="evidence" value="ECO:0007669"/>
    <property type="project" value="InterPro"/>
</dbReference>
<sequence length="341" mass="40409">MDLSPKVKLLDAKKTREMLKVFKGERTGWVKVGDKEWFFPYKYLEQGKNFYNFKARSDDTWVLSYPRSGTTWTQELVWLIANNLDFDTAGNVLLAERFPFLEFSMFNHPELTDEFLKLNENDEDKKNLIRKIAEPGYEVLENISSPRFIKSHFPFSLLPGILNVGCKIVYVARNPKDVAVSWYHLNRSIKTQGYQGNFEEFWNYFQDNLTPWSPYWEHLKEAWSKRHNPNMLFMFYEEMQDDFPSTIRKVSNFLGKNYTNDQINKLTSYLNINNFRNNQMVNSSELRDCGIIEPDSFVRNGKSGTWIKTFSDELEKQADKWIEKNLCDTDLYFPLLNNNNL</sequence>
<keyword evidence="2" id="KW-0808">Transferase</keyword>
<dbReference type="PANTHER" id="PTHR11783">
    <property type="entry name" value="SULFOTRANSFERASE SULT"/>
    <property type="match status" value="1"/>
</dbReference>
<proteinExistence type="inferred from homology"/>
<dbReference type="InterPro" id="IPR000863">
    <property type="entry name" value="Sulfotransferase_dom"/>
</dbReference>
<gene>
    <name evidence="4" type="ORF">HCN44_003132</name>
</gene>
<keyword evidence="5" id="KW-1185">Reference proteome</keyword>
<feature type="domain" description="Sulfotransferase" evidence="3">
    <location>
        <begin position="58"/>
        <end position="329"/>
    </location>
</feature>
<organism evidence="4 5">
    <name type="scientific">Aphidius gifuensis</name>
    <name type="common">Parasitoid wasp</name>
    <dbReference type="NCBI Taxonomy" id="684658"/>
    <lineage>
        <taxon>Eukaryota</taxon>
        <taxon>Metazoa</taxon>
        <taxon>Ecdysozoa</taxon>
        <taxon>Arthropoda</taxon>
        <taxon>Hexapoda</taxon>
        <taxon>Insecta</taxon>
        <taxon>Pterygota</taxon>
        <taxon>Neoptera</taxon>
        <taxon>Endopterygota</taxon>
        <taxon>Hymenoptera</taxon>
        <taxon>Apocrita</taxon>
        <taxon>Ichneumonoidea</taxon>
        <taxon>Braconidae</taxon>
        <taxon>Aphidiinae</taxon>
        <taxon>Aphidius</taxon>
    </lineage>
</organism>
<dbReference type="Pfam" id="PF00685">
    <property type="entry name" value="Sulfotransfer_1"/>
    <property type="match status" value="1"/>
</dbReference>
<comment type="caution">
    <text evidence="4">The sequence shown here is derived from an EMBL/GenBank/DDBJ whole genome shotgun (WGS) entry which is preliminary data.</text>
</comment>
<dbReference type="OrthoDB" id="205623at2759"/>
<evidence type="ECO:0000256" key="1">
    <source>
        <dbReference type="ARBA" id="ARBA00005771"/>
    </source>
</evidence>
<evidence type="ECO:0000313" key="4">
    <source>
        <dbReference type="EMBL" id="KAF7987370.1"/>
    </source>
</evidence>
<dbReference type="InterPro" id="IPR027417">
    <property type="entry name" value="P-loop_NTPase"/>
</dbReference>
<dbReference type="SUPFAM" id="SSF52540">
    <property type="entry name" value="P-loop containing nucleoside triphosphate hydrolases"/>
    <property type="match status" value="1"/>
</dbReference>
<accession>A0A834XL54</accession>
<dbReference type="Gene3D" id="3.40.50.300">
    <property type="entry name" value="P-loop containing nucleotide triphosphate hydrolases"/>
    <property type="match status" value="1"/>
</dbReference>
<comment type="similarity">
    <text evidence="1">Belongs to the sulfotransferase 1 family.</text>
</comment>